<proteinExistence type="predicted"/>
<name>A0ABZ2GYK4_9BURK</name>
<evidence type="ECO:0000313" key="3">
    <source>
        <dbReference type="Proteomes" id="UP001373909"/>
    </source>
</evidence>
<dbReference type="RefSeq" id="WP_338682123.1">
    <property type="nucleotide sequence ID" value="NZ_CP142523.1"/>
</dbReference>
<organism evidence="2 3">
    <name type="scientific">Janthinobacterium aestuarii</name>
    <dbReference type="NCBI Taxonomy" id="2985511"/>
    <lineage>
        <taxon>Bacteria</taxon>
        <taxon>Pseudomonadati</taxon>
        <taxon>Pseudomonadota</taxon>
        <taxon>Betaproteobacteria</taxon>
        <taxon>Burkholderiales</taxon>
        <taxon>Oxalobacteraceae</taxon>
        <taxon>Janthinobacterium</taxon>
    </lineage>
</organism>
<sequence>MSNNRFSDEVLFSVDGVLTELHISATTVNLLKEIETKLAGKNLAGGLAAAANGMYGALANSAMLSLYDGEDMFNFAALVNGKVVCGVFDKANKLKNGDVVKLVVSERGEVLHVHSLLRIEDSLLLMPLNVYCGERAFFKGCMRVAWRFTLFAWLVMFAGFFYSVDISMDDLVKPLIASSIMLLLPVLILFPFEYWTYKSMRYYSLYASAIFTAYGFPLPDDLDIRSGMILYKDAAYGFGAINCEIALQKHRDKYKLNHA</sequence>
<keyword evidence="1" id="KW-0472">Membrane</keyword>
<keyword evidence="1" id="KW-0812">Transmembrane</keyword>
<evidence type="ECO:0000313" key="2">
    <source>
        <dbReference type="EMBL" id="WWO49077.1"/>
    </source>
</evidence>
<keyword evidence="1" id="KW-1133">Transmembrane helix</keyword>
<feature type="transmembrane region" description="Helical" evidence="1">
    <location>
        <begin position="175"/>
        <end position="195"/>
    </location>
</feature>
<evidence type="ECO:0000256" key="1">
    <source>
        <dbReference type="SAM" id="Phobius"/>
    </source>
</evidence>
<keyword evidence="3" id="KW-1185">Reference proteome</keyword>
<dbReference type="Proteomes" id="UP001373909">
    <property type="component" value="Chromosome"/>
</dbReference>
<reference evidence="2 3" key="1">
    <citation type="submission" date="2024-01" db="EMBL/GenBank/DDBJ databases">
        <title>Draft genome sequences of nine bacterial species from freshwater ponds near Washington, DC.</title>
        <authorList>
            <person name="Pavloudi C."/>
            <person name="Oliver L."/>
            <person name="Slattery K."/>
            <person name="Lissner G."/>
            <person name="Saw J.H."/>
        </authorList>
    </citation>
    <scope>NUCLEOTIDE SEQUENCE [LARGE SCALE GENOMIC DNA]</scope>
    <source>
        <strain evidence="3">TB1-E2</strain>
    </source>
</reference>
<dbReference type="EMBL" id="CP142523">
    <property type="protein sequence ID" value="WWO49077.1"/>
    <property type="molecule type" value="Genomic_DNA"/>
</dbReference>
<accession>A0ABZ2GYK4</accession>
<gene>
    <name evidence="2" type="ORF">OPV09_13605</name>
</gene>
<protein>
    <submittedName>
        <fullName evidence="2">Uncharacterized protein</fullName>
    </submittedName>
</protein>
<feature type="transmembrane region" description="Helical" evidence="1">
    <location>
        <begin position="144"/>
        <end position="163"/>
    </location>
</feature>